<evidence type="ECO:0000313" key="3">
    <source>
        <dbReference type="Proteomes" id="UP000821853"/>
    </source>
</evidence>
<keyword evidence="3" id="KW-1185">Reference proteome</keyword>
<dbReference type="Proteomes" id="UP000821853">
    <property type="component" value="Unassembled WGS sequence"/>
</dbReference>
<accession>A0A9J6HA11</accession>
<gene>
    <name evidence="2" type="ORF">HPB48_025526</name>
</gene>
<feature type="compositionally biased region" description="Basic and acidic residues" evidence="1">
    <location>
        <begin position="83"/>
        <end position="97"/>
    </location>
</feature>
<evidence type="ECO:0000313" key="2">
    <source>
        <dbReference type="EMBL" id="KAH9383760.1"/>
    </source>
</evidence>
<feature type="region of interest" description="Disordered" evidence="1">
    <location>
        <begin position="72"/>
        <end position="139"/>
    </location>
</feature>
<dbReference type="AlphaFoldDB" id="A0A9J6HA11"/>
<feature type="region of interest" description="Disordered" evidence="1">
    <location>
        <begin position="235"/>
        <end position="275"/>
    </location>
</feature>
<feature type="compositionally biased region" description="Basic and acidic residues" evidence="1">
    <location>
        <begin position="238"/>
        <end position="251"/>
    </location>
</feature>
<proteinExistence type="predicted"/>
<organism evidence="2 3">
    <name type="scientific">Haemaphysalis longicornis</name>
    <name type="common">Bush tick</name>
    <dbReference type="NCBI Taxonomy" id="44386"/>
    <lineage>
        <taxon>Eukaryota</taxon>
        <taxon>Metazoa</taxon>
        <taxon>Ecdysozoa</taxon>
        <taxon>Arthropoda</taxon>
        <taxon>Chelicerata</taxon>
        <taxon>Arachnida</taxon>
        <taxon>Acari</taxon>
        <taxon>Parasitiformes</taxon>
        <taxon>Ixodida</taxon>
        <taxon>Ixodoidea</taxon>
        <taxon>Ixodidae</taxon>
        <taxon>Haemaphysalinae</taxon>
        <taxon>Haemaphysalis</taxon>
    </lineage>
</organism>
<comment type="caution">
    <text evidence="2">The sequence shown here is derived from an EMBL/GenBank/DDBJ whole genome shotgun (WGS) entry which is preliminary data.</text>
</comment>
<dbReference type="EMBL" id="JABSTR010001246">
    <property type="protein sequence ID" value="KAH9383760.1"/>
    <property type="molecule type" value="Genomic_DNA"/>
</dbReference>
<protein>
    <submittedName>
        <fullName evidence="2">Uncharacterized protein</fullName>
    </submittedName>
</protein>
<evidence type="ECO:0000256" key="1">
    <source>
        <dbReference type="SAM" id="MobiDB-lite"/>
    </source>
</evidence>
<sequence length="275" mass="30679">MSARVRTRTGAALVGRPPGHGFPLAVPPTAPIQQDACSSILGIDKPFAIIFPSRHYPTGCLRCCATTERPLADSQLPSTESRSCGRRESHDRRRWDRGWSASHGQSRVPGCSREASDNRQNQAPPNLPPPSTNLNRPTTANAHTIPEALHAMPTDLQAQFTATIQKRQADTDELRKQHTRTLQHYTSTIEEIWSQLQTHRESLQNEQLRTFATDSIREVLKQAQPQPILPLTLPVDTHGGDRDHRYLRRGDPYLTPTTDRPGNALNYAQPPPQHG</sequence>
<dbReference type="VEuPathDB" id="VectorBase:HLOH_065048"/>
<name>A0A9J6HA11_HAELO</name>
<reference evidence="2 3" key="1">
    <citation type="journal article" date="2020" name="Cell">
        <title>Large-Scale Comparative Analyses of Tick Genomes Elucidate Their Genetic Diversity and Vector Capacities.</title>
        <authorList>
            <consortium name="Tick Genome and Microbiome Consortium (TIGMIC)"/>
            <person name="Jia N."/>
            <person name="Wang J."/>
            <person name="Shi W."/>
            <person name="Du L."/>
            <person name="Sun Y."/>
            <person name="Zhan W."/>
            <person name="Jiang J.F."/>
            <person name="Wang Q."/>
            <person name="Zhang B."/>
            <person name="Ji P."/>
            <person name="Bell-Sakyi L."/>
            <person name="Cui X.M."/>
            <person name="Yuan T.T."/>
            <person name="Jiang B.G."/>
            <person name="Yang W.F."/>
            <person name="Lam T.T."/>
            <person name="Chang Q.C."/>
            <person name="Ding S.J."/>
            <person name="Wang X.J."/>
            <person name="Zhu J.G."/>
            <person name="Ruan X.D."/>
            <person name="Zhao L."/>
            <person name="Wei J.T."/>
            <person name="Ye R.Z."/>
            <person name="Que T.C."/>
            <person name="Du C.H."/>
            <person name="Zhou Y.H."/>
            <person name="Cheng J.X."/>
            <person name="Dai P.F."/>
            <person name="Guo W.B."/>
            <person name="Han X.H."/>
            <person name="Huang E.J."/>
            <person name="Li L.F."/>
            <person name="Wei W."/>
            <person name="Gao Y.C."/>
            <person name="Liu J.Z."/>
            <person name="Shao H.Z."/>
            <person name="Wang X."/>
            <person name="Wang C.C."/>
            <person name="Yang T.C."/>
            <person name="Huo Q.B."/>
            <person name="Li W."/>
            <person name="Chen H.Y."/>
            <person name="Chen S.E."/>
            <person name="Zhou L.G."/>
            <person name="Ni X.B."/>
            <person name="Tian J.H."/>
            <person name="Sheng Y."/>
            <person name="Liu T."/>
            <person name="Pan Y.S."/>
            <person name="Xia L.Y."/>
            <person name="Li J."/>
            <person name="Zhao F."/>
            <person name="Cao W.C."/>
        </authorList>
    </citation>
    <scope>NUCLEOTIDE SEQUENCE [LARGE SCALE GENOMIC DNA]</scope>
    <source>
        <strain evidence="2">HaeL-2018</strain>
    </source>
</reference>